<sequence length="100" mass="11436">MLQAQIYIDEDELFGTKSLHEFIIQFLIAQKIQGLTVFKGISGFGSNKHFNRPNDLFSFDETPIMITFIDETAKVRAVLTALRVEVKSGFIITNPVEQWK</sequence>
<dbReference type="InterPro" id="IPR011322">
    <property type="entry name" value="N-reg_PII-like_a/b"/>
</dbReference>
<dbReference type="PANTHER" id="PTHR35983:SF1">
    <property type="entry name" value="UPF0166 PROTEIN TM_0021"/>
    <property type="match status" value="1"/>
</dbReference>
<dbReference type="Proteomes" id="UP001304671">
    <property type="component" value="Unassembled WGS sequence"/>
</dbReference>
<accession>A0ABU5QSQ9</accession>
<dbReference type="Pfam" id="PF02641">
    <property type="entry name" value="DUF190"/>
    <property type="match status" value="1"/>
</dbReference>
<organism evidence="2 3">
    <name type="scientific">Arcicella aquatica</name>
    <dbReference type="NCBI Taxonomy" id="217141"/>
    <lineage>
        <taxon>Bacteria</taxon>
        <taxon>Pseudomonadati</taxon>
        <taxon>Bacteroidota</taxon>
        <taxon>Cytophagia</taxon>
        <taxon>Cytophagales</taxon>
        <taxon>Flectobacillaceae</taxon>
        <taxon>Arcicella</taxon>
    </lineage>
</organism>
<comment type="caution">
    <text evidence="2">The sequence shown here is derived from an EMBL/GenBank/DDBJ whole genome shotgun (WGS) entry which is preliminary data.</text>
</comment>
<dbReference type="InterPro" id="IPR003793">
    <property type="entry name" value="UPF0166"/>
</dbReference>
<protein>
    <submittedName>
        <fullName evidence="2">DUF190 domain-containing protein</fullName>
    </submittedName>
</protein>
<dbReference type="SUPFAM" id="SSF54913">
    <property type="entry name" value="GlnB-like"/>
    <property type="match status" value="1"/>
</dbReference>
<dbReference type="InterPro" id="IPR015867">
    <property type="entry name" value="N-reg_PII/ATP_PRibTrfase_C"/>
</dbReference>
<evidence type="ECO:0000313" key="3">
    <source>
        <dbReference type="Proteomes" id="UP001304671"/>
    </source>
</evidence>
<keyword evidence="3" id="KW-1185">Reference proteome</keyword>
<name>A0ABU5QSQ9_9BACT</name>
<dbReference type="PANTHER" id="PTHR35983">
    <property type="entry name" value="UPF0166 PROTEIN TM_0021"/>
    <property type="match status" value="1"/>
</dbReference>
<proteinExistence type="inferred from homology"/>
<evidence type="ECO:0000256" key="1">
    <source>
        <dbReference type="ARBA" id="ARBA00010554"/>
    </source>
</evidence>
<reference evidence="2 3" key="1">
    <citation type="submission" date="2023-12" db="EMBL/GenBank/DDBJ databases">
        <title>Novel species of the genus Arcicella isolated from rivers.</title>
        <authorList>
            <person name="Lu H."/>
        </authorList>
    </citation>
    <scope>NUCLEOTIDE SEQUENCE [LARGE SCALE GENOMIC DNA]</scope>
    <source>
        <strain evidence="2 3">LMG 21963</strain>
    </source>
</reference>
<dbReference type="EMBL" id="JAYFUL010000039">
    <property type="protein sequence ID" value="MEA5259895.1"/>
    <property type="molecule type" value="Genomic_DNA"/>
</dbReference>
<comment type="similarity">
    <text evidence="1">Belongs to the UPF0166 family.</text>
</comment>
<gene>
    <name evidence="2" type="ORF">VB264_19005</name>
</gene>
<dbReference type="RefSeq" id="WP_323251916.1">
    <property type="nucleotide sequence ID" value="NZ_JAYFUL010000039.1"/>
</dbReference>
<evidence type="ECO:0000313" key="2">
    <source>
        <dbReference type="EMBL" id="MEA5259895.1"/>
    </source>
</evidence>
<dbReference type="Gene3D" id="3.30.70.120">
    <property type="match status" value="1"/>
</dbReference>